<organism evidence="1 2">
    <name type="scientific">Pedobacter changchengzhani</name>
    <dbReference type="NCBI Taxonomy" id="2529274"/>
    <lineage>
        <taxon>Bacteria</taxon>
        <taxon>Pseudomonadati</taxon>
        <taxon>Bacteroidota</taxon>
        <taxon>Sphingobacteriia</taxon>
        <taxon>Sphingobacteriales</taxon>
        <taxon>Sphingobacteriaceae</taxon>
        <taxon>Pedobacter</taxon>
    </lineage>
</organism>
<reference evidence="1 2" key="1">
    <citation type="submission" date="2019-02" db="EMBL/GenBank/DDBJ databases">
        <title>Pedobacter sp. nov., a novel speices isolated from soil of pinguins habitat in Antarcitica.</title>
        <authorList>
            <person name="He R.-H."/>
        </authorList>
    </citation>
    <scope>NUCLEOTIDE SEQUENCE [LARGE SCALE GENOMIC DNA]</scope>
    <source>
        <strain evidence="1 2">E01020</strain>
    </source>
</reference>
<evidence type="ECO:0000313" key="2">
    <source>
        <dbReference type="Proteomes" id="UP000295668"/>
    </source>
</evidence>
<gene>
    <name evidence="1" type="ORF">EZJ43_00545</name>
</gene>
<evidence type="ECO:0000313" key="1">
    <source>
        <dbReference type="EMBL" id="TDG37620.1"/>
    </source>
</evidence>
<accession>A0A4R5MP47</accession>
<protein>
    <submittedName>
        <fullName evidence="1">Uncharacterized protein</fullName>
    </submittedName>
</protein>
<dbReference type="Proteomes" id="UP000295668">
    <property type="component" value="Unassembled WGS sequence"/>
</dbReference>
<dbReference type="OrthoDB" id="760490at2"/>
<dbReference type="RefSeq" id="WP_133260708.1">
    <property type="nucleotide sequence ID" value="NZ_SJCY01000001.1"/>
</dbReference>
<keyword evidence="2" id="KW-1185">Reference proteome</keyword>
<comment type="caution">
    <text evidence="1">The sequence shown here is derived from an EMBL/GenBank/DDBJ whole genome shotgun (WGS) entry which is preliminary data.</text>
</comment>
<sequence length="205" mass="23308">MKNYLTLFLLFPLILCCTQSKPVKNVDEGDVKADVYTSKEIGWSIKIPDGWDIISTDKMQVTAEIGKDAIEKTSGTKVDMSSLKNLISFKKNQFNLFSSTSQPFKEAYPGEYLENVKDLNKVIFDTYRSKGIDVDSLSGNAVIGGLAFKTFEIKLFSKDKKRILNQIMFSRLINGFDFGVNINFNNETDRDMMLKAWKESNFAMK</sequence>
<dbReference type="EMBL" id="SJCY01000001">
    <property type="protein sequence ID" value="TDG37620.1"/>
    <property type="molecule type" value="Genomic_DNA"/>
</dbReference>
<dbReference type="AlphaFoldDB" id="A0A4R5MP47"/>
<proteinExistence type="predicted"/>
<name>A0A4R5MP47_9SPHI</name>